<feature type="transmembrane region" description="Helical" evidence="6">
    <location>
        <begin position="20"/>
        <end position="40"/>
    </location>
</feature>
<dbReference type="InterPro" id="IPR001750">
    <property type="entry name" value="ND/Mrp_TM"/>
</dbReference>
<dbReference type="Pfam" id="PF00662">
    <property type="entry name" value="Proton_antipo_N"/>
    <property type="match status" value="1"/>
</dbReference>
<dbReference type="PRINTS" id="PR01434">
    <property type="entry name" value="NADHDHGNASE5"/>
</dbReference>
<feature type="transmembrane region" description="Helical" evidence="6">
    <location>
        <begin position="473"/>
        <end position="493"/>
    </location>
</feature>
<dbReference type="PANTHER" id="PTHR42829:SF2">
    <property type="entry name" value="NADH-UBIQUINONE OXIDOREDUCTASE CHAIN 5"/>
    <property type="match status" value="1"/>
</dbReference>
<feature type="transmembrane region" description="Helical" evidence="6">
    <location>
        <begin position="634"/>
        <end position="652"/>
    </location>
</feature>
<proteinExistence type="predicted"/>
<evidence type="ECO:0000256" key="5">
    <source>
        <dbReference type="RuleBase" id="RU000320"/>
    </source>
</evidence>
<feature type="transmembrane region" description="Helical" evidence="6">
    <location>
        <begin position="189"/>
        <end position="211"/>
    </location>
</feature>
<feature type="transmembrane region" description="Helical" evidence="6">
    <location>
        <begin position="133"/>
        <end position="153"/>
    </location>
</feature>
<comment type="subcellular location">
    <subcellularLocation>
        <location evidence="1">Endomembrane system</location>
        <topology evidence="1">Multi-pass membrane protein</topology>
    </subcellularLocation>
    <subcellularLocation>
        <location evidence="5">Membrane</location>
        <topology evidence="5">Multi-pass membrane protein</topology>
    </subcellularLocation>
</comment>
<feature type="transmembrane region" description="Helical" evidence="6">
    <location>
        <begin position="515"/>
        <end position="534"/>
    </location>
</feature>
<keyword evidence="2 5" id="KW-0812">Transmembrane</keyword>
<organism evidence="9 10">
    <name type="scientific">Spirosoma utsteinense</name>
    <dbReference type="NCBI Taxonomy" id="2585773"/>
    <lineage>
        <taxon>Bacteria</taxon>
        <taxon>Pseudomonadati</taxon>
        <taxon>Bacteroidota</taxon>
        <taxon>Cytophagia</taxon>
        <taxon>Cytophagales</taxon>
        <taxon>Cytophagaceae</taxon>
        <taxon>Spirosoma</taxon>
    </lineage>
</organism>
<feature type="transmembrane region" description="Helical" evidence="6">
    <location>
        <begin position="159"/>
        <end position="177"/>
    </location>
</feature>
<dbReference type="Proteomes" id="UP000700732">
    <property type="component" value="Unassembled WGS sequence"/>
</dbReference>
<feature type="transmembrane region" description="Helical" evidence="6">
    <location>
        <begin position="319"/>
        <end position="337"/>
    </location>
</feature>
<dbReference type="EMBL" id="VFIA01000010">
    <property type="protein sequence ID" value="MBC3791626.1"/>
    <property type="molecule type" value="Genomic_DNA"/>
</dbReference>
<keyword evidence="10" id="KW-1185">Reference proteome</keyword>
<feature type="transmembrane region" description="Helical" evidence="6">
    <location>
        <begin position="291"/>
        <end position="312"/>
    </location>
</feature>
<feature type="transmembrane region" description="Helical" evidence="6">
    <location>
        <begin position="265"/>
        <end position="285"/>
    </location>
</feature>
<feature type="domain" description="NADH-Ubiquinone oxidoreductase (complex I) chain 5 N-terminal" evidence="8">
    <location>
        <begin position="81"/>
        <end position="126"/>
    </location>
</feature>
<evidence type="ECO:0000256" key="6">
    <source>
        <dbReference type="SAM" id="Phobius"/>
    </source>
</evidence>
<evidence type="ECO:0000259" key="8">
    <source>
        <dbReference type="Pfam" id="PF00662"/>
    </source>
</evidence>
<reference evidence="9 10" key="1">
    <citation type="submission" date="2019-06" db="EMBL/GenBank/DDBJ databases">
        <title>Spirosoma utsteinense sp. nov. isolated from Antarctic ice-free soils.</title>
        <authorList>
            <person name="Tahon G."/>
        </authorList>
    </citation>
    <scope>NUCLEOTIDE SEQUENCE [LARGE SCALE GENOMIC DNA]</scope>
    <source>
        <strain evidence="9 10">LMG 31447</strain>
    </source>
</reference>
<accession>A0ABR6W4U4</accession>
<comment type="caution">
    <text evidence="9">The sequence shown here is derived from an EMBL/GenBank/DDBJ whole genome shotgun (WGS) entry which is preliminary data.</text>
</comment>
<evidence type="ECO:0000256" key="2">
    <source>
        <dbReference type="ARBA" id="ARBA00022692"/>
    </source>
</evidence>
<sequence>MNRDICGLFKRLRMPVDPFPLVSALTIALLLLPFAGFLAIARANGRLAGGLAVGLTGTGLLLSVLLAANLPTDVVSLRADWATISGVSFGVSFRLDVLTALMLILVHFVALLVQIYSIAYLHEEAESAPRQLSRYFAYLQLFVGAMLGIVLAGNLLVLYAFWELVGLASYLLIGFYTERPAAGKAAKKAFLMNRVGDIGFLLGIFLMYYYFDTFDLSVLTGTGAVGNAPTVLGLCLFMGCVGKSAQFPLLTWLPDAMEGPTPVSALLHAATMVAAGIFLLARIHPLLSPDALVVITVVGTITTLWGGYSAVFQTDIKKVLAFSTVSQLGLMVAGMGTGHVEGALFHLLTHAFFKAGLFLSAGSVIHAVHTQDMRQMGGLRHTLPTTFVAYTLCAAALAGLPFFSGFLSKEAILGGAFAWADRQPGSLSGVIPVLLLVSSGLTAFYMARQWRLVFFGAYRKDAVSLAQVHEPSWLMRGPVVVLAALSVFIWFSVNPFNAHESWFFAFFPIPEEPPIGWLAPVSVGLVGLGGWWGFRLREPDYSRSYVRLSLDYGFLDTIYQFLIIDPTLKFAAHLNRTDQRLVDGAVNNAGISVVVLAHLANGLDRYVIDGFVNGAAWLAGQLGSLTRSVQNGKVQSYITAAVVGLLVMLWWLL</sequence>
<evidence type="ECO:0000313" key="10">
    <source>
        <dbReference type="Proteomes" id="UP000700732"/>
    </source>
</evidence>
<feature type="transmembrane region" description="Helical" evidence="6">
    <location>
        <begin position="427"/>
        <end position="447"/>
    </location>
</feature>
<evidence type="ECO:0000259" key="7">
    <source>
        <dbReference type="Pfam" id="PF00361"/>
    </source>
</evidence>
<keyword evidence="4 6" id="KW-0472">Membrane</keyword>
<keyword evidence="3 6" id="KW-1133">Transmembrane helix</keyword>
<feature type="domain" description="NADH:quinone oxidoreductase/Mrp antiporter transmembrane" evidence="7">
    <location>
        <begin position="152"/>
        <end position="420"/>
    </location>
</feature>
<feature type="transmembrane region" description="Helical" evidence="6">
    <location>
        <begin position="343"/>
        <end position="366"/>
    </location>
</feature>
<evidence type="ECO:0000256" key="4">
    <source>
        <dbReference type="ARBA" id="ARBA00023136"/>
    </source>
</evidence>
<protein>
    <submittedName>
        <fullName evidence="9">NADH-quinone oxidoreductase subunit L</fullName>
    </submittedName>
</protein>
<evidence type="ECO:0000256" key="1">
    <source>
        <dbReference type="ARBA" id="ARBA00004127"/>
    </source>
</evidence>
<gene>
    <name evidence="9" type="ORF">FH603_2132</name>
</gene>
<dbReference type="PANTHER" id="PTHR42829">
    <property type="entry name" value="NADH-UBIQUINONE OXIDOREDUCTASE CHAIN 5"/>
    <property type="match status" value="1"/>
</dbReference>
<evidence type="ECO:0000256" key="3">
    <source>
        <dbReference type="ARBA" id="ARBA00022989"/>
    </source>
</evidence>
<feature type="transmembrane region" description="Helical" evidence="6">
    <location>
        <begin position="97"/>
        <end position="121"/>
    </location>
</feature>
<dbReference type="InterPro" id="IPR018393">
    <property type="entry name" value="NADHpl_OxRdtase_5_subgr"/>
</dbReference>
<dbReference type="InterPro" id="IPR001516">
    <property type="entry name" value="Proton_antipo_N"/>
</dbReference>
<feature type="transmembrane region" description="Helical" evidence="6">
    <location>
        <begin position="47"/>
        <end position="68"/>
    </location>
</feature>
<dbReference type="NCBIfam" id="TIGR01974">
    <property type="entry name" value="NDH_I_L"/>
    <property type="match status" value="1"/>
</dbReference>
<dbReference type="InterPro" id="IPR003945">
    <property type="entry name" value="NU5C-like"/>
</dbReference>
<dbReference type="Gene3D" id="1.20.5.2700">
    <property type="match status" value="1"/>
</dbReference>
<dbReference type="Pfam" id="PF00361">
    <property type="entry name" value="Proton_antipo_M"/>
    <property type="match status" value="1"/>
</dbReference>
<name>A0ABR6W4U4_9BACT</name>
<feature type="transmembrane region" description="Helical" evidence="6">
    <location>
        <begin position="387"/>
        <end position="407"/>
    </location>
</feature>
<evidence type="ECO:0000313" key="9">
    <source>
        <dbReference type="EMBL" id="MBC3791626.1"/>
    </source>
</evidence>